<proteinExistence type="predicted"/>
<dbReference type="EMBL" id="VCBC01000003">
    <property type="protein sequence ID" value="TLU67207.1"/>
    <property type="molecule type" value="Genomic_DNA"/>
</dbReference>
<evidence type="ECO:0000313" key="2">
    <source>
        <dbReference type="EMBL" id="TLU67207.1"/>
    </source>
</evidence>
<comment type="caution">
    <text evidence="2">The sequence shown here is derived from an EMBL/GenBank/DDBJ whole genome shotgun (WGS) entry which is preliminary data.</text>
</comment>
<keyword evidence="1" id="KW-0732">Signal</keyword>
<evidence type="ECO:0008006" key="4">
    <source>
        <dbReference type="Google" id="ProtNLM"/>
    </source>
</evidence>
<evidence type="ECO:0000313" key="3">
    <source>
        <dbReference type="Proteomes" id="UP000307790"/>
    </source>
</evidence>
<sequence length="212" mass="23725">MNTSTRTSLLVAIATALSLFTTLPASGNQTDNHSDKQSRYDIPDAASTDKADIMTVTSTGTDNSGQWQKVGEAQLKMLFWDVYLAKLFTPDGDFESASAGIEHPLRLHLTYFLDIEGEKLAEETKKQWRKMDFEHPENSGFIEELAVVFPDLQEQDSLAIETSSKGEAKLFHNQQLIHEFAPSVQVDQFLAIWVSDKSTRPKLMKQLTGQAK</sequence>
<gene>
    <name evidence="2" type="ORF">FE810_02680</name>
</gene>
<dbReference type="AlphaFoldDB" id="A0A5R9IT10"/>
<accession>A0A5R9IT10</accession>
<dbReference type="OrthoDB" id="8527419at2"/>
<organism evidence="2 3">
    <name type="scientific">Thalassotalea litorea</name>
    <dbReference type="NCBI Taxonomy" id="2020715"/>
    <lineage>
        <taxon>Bacteria</taxon>
        <taxon>Pseudomonadati</taxon>
        <taxon>Pseudomonadota</taxon>
        <taxon>Gammaproteobacteria</taxon>
        <taxon>Alteromonadales</taxon>
        <taxon>Colwelliaceae</taxon>
        <taxon>Thalassotalea</taxon>
    </lineage>
</organism>
<name>A0A5R9IT10_9GAMM</name>
<feature type="chain" id="PRO_5024352275" description="Chalcone isomerase domain-containing protein" evidence="1">
    <location>
        <begin position="28"/>
        <end position="212"/>
    </location>
</feature>
<protein>
    <recommendedName>
        <fullName evidence="4">Chalcone isomerase domain-containing protein</fullName>
    </recommendedName>
</protein>
<dbReference type="RefSeq" id="WP_138318488.1">
    <property type="nucleotide sequence ID" value="NZ_VCBC01000003.1"/>
</dbReference>
<dbReference type="Proteomes" id="UP000307790">
    <property type="component" value="Unassembled WGS sequence"/>
</dbReference>
<feature type="signal peptide" evidence="1">
    <location>
        <begin position="1"/>
        <end position="27"/>
    </location>
</feature>
<evidence type="ECO:0000256" key="1">
    <source>
        <dbReference type="SAM" id="SignalP"/>
    </source>
</evidence>
<keyword evidence="3" id="KW-1185">Reference proteome</keyword>
<reference evidence="2 3" key="1">
    <citation type="submission" date="2019-05" db="EMBL/GenBank/DDBJ databases">
        <title>Genome sequences of Thalassotalea litorea 1K03283.</title>
        <authorList>
            <person name="Zhang D."/>
        </authorList>
    </citation>
    <scope>NUCLEOTIDE SEQUENCE [LARGE SCALE GENOMIC DNA]</scope>
    <source>
        <strain evidence="2 3">MCCC 1K03283</strain>
    </source>
</reference>